<evidence type="ECO:0000313" key="10">
    <source>
        <dbReference type="EMBL" id="OUY06950.1"/>
    </source>
</evidence>
<dbReference type="GO" id="GO:0009423">
    <property type="term" value="P:chorismate biosynthetic process"/>
    <property type="evidence" value="ECO:0007669"/>
    <property type="project" value="UniProtKB-UniPathway"/>
</dbReference>
<comment type="caution">
    <text evidence="10">The sequence shown here is derived from an EMBL/GenBank/DDBJ whole genome shotgun (WGS) entry which is preliminary data.</text>
</comment>
<comment type="similarity">
    <text evidence="3 8">Belongs to the class-I DAHP synthase family.</text>
</comment>
<keyword evidence="11" id="KW-1185">Reference proteome</keyword>
<organism evidence="10 11">
    <name type="scientific">Acinetobacter populi</name>
    <dbReference type="NCBI Taxonomy" id="1582270"/>
    <lineage>
        <taxon>Bacteria</taxon>
        <taxon>Pseudomonadati</taxon>
        <taxon>Pseudomonadota</taxon>
        <taxon>Gammaproteobacteria</taxon>
        <taxon>Moraxellales</taxon>
        <taxon>Moraxellaceae</taxon>
        <taxon>Acinetobacter</taxon>
    </lineage>
</organism>
<accession>A0A1Z9YXL8</accession>
<dbReference type="GO" id="GO:0009073">
    <property type="term" value="P:aromatic amino acid family biosynthetic process"/>
    <property type="evidence" value="ECO:0007669"/>
    <property type="project" value="UniProtKB-KW"/>
</dbReference>
<dbReference type="PIRSF" id="PIRSF001361">
    <property type="entry name" value="DAHP_synthase"/>
    <property type="match status" value="1"/>
</dbReference>
<dbReference type="GO" id="GO:0005737">
    <property type="term" value="C:cytoplasm"/>
    <property type="evidence" value="ECO:0007669"/>
    <property type="project" value="TreeGrafter"/>
</dbReference>
<evidence type="ECO:0000256" key="4">
    <source>
        <dbReference type="ARBA" id="ARBA00022605"/>
    </source>
</evidence>
<comment type="function">
    <text evidence="1 8">Stereospecific condensation of phosphoenolpyruvate (PEP) and D-erythrose-4-phosphate (E4P) giving rise to 3-deoxy-D-arabino-heptulosonate-7-phosphate (DAHP).</text>
</comment>
<keyword evidence="6 8" id="KW-0057">Aromatic amino acid biosynthesis</keyword>
<dbReference type="InterPro" id="IPR006218">
    <property type="entry name" value="DAHP1/KDSA"/>
</dbReference>
<dbReference type="Pfam" id="PF00793">
    <property type="entry name" value="DAHP_synth_1"/>
    <property type="match status" value="1"/>
</dbReference>
<dbReference type="InterPro" id="IPR013785">
    <property type="entry name" value="Aldolase_TIM"/>
</dbReference>
<dbReference type="InterPro" id="IPR006219">
    <property type="entry name" value="DAHP_synth_1"/>
</dbReference>
<dbReference type="GO" id="GO:0003849">
    <property type="term" value="F:3-deoxy-7-phosphoheptulonate synthase activity"/>
    <property type="evidence" value="ECO:0007669"/>
    <property type="project" value="UniProtKB-EC"/>
</dbReference>
<evidence type="ECO:0000259" key="9">
    <source>
        <dbReference type="Pfam" id="PF00793"/>
    </source>
</evidence>
<keyword evidence="5 8" id="KW-0808">Transferase</keyword>
<evidence type="ECO:0000256" key="6">
    <source>
        <dbReference type="ARBA" id="ARBA00023141"/>
    </source>
</evidence>
<dbReference type="OrthoDB" id="9807331at2"/>
<comment type="catalytic activity">
    <reaction evidence="7 8">
        <text>D-erythrose 4-phosphate + phosphoenolpyruvate + H2O = 7-phospho-2-dehydro-3-deoxy-D-arabino-heptonate + phosphate</text>
        <dbReference type="Rhea" id="RHEA:14717"/>
        <dbReference type="ChEBI" id="CHEBI:15377"/>
        <dbReference type="ChEBI" id="CHEBI:16897"/>
        <dbReference type="ChEBI" id="CHEBI:43474"/>
        <dbReference type="ChEBI" id="CHEBI:58394"/>
        <dbReference type="ChEBI" id="CHEBI:58702"/>
        <dbReference type="EC" id="2.5.1.54"/>
    </reaction>
</comment>
<keyword evidence="4 8" id="KW-0028">Amino-acid biosynthesis</keyword>
<evidence type="ECO:0000256" key="8">
    <source>
        <dbReference type="PIRNR" id="PIRNR001361"/>
    </source>
</evidence>
<dbReference type="Gene3D" id="3.20.20.70">
    <property type="entry name" value="Aldolase class I"/>
    <property type="match status" value="1"/>
</dbReference>
<evidence type="ECO:0000256" key="3">
    <source>
        <dbReference type="ARBA" id="ARBA00007985"/>
    </source>
</evidence>
<dbReference type="PANTHER" id="PTHR21225">
    <property type="entry name" value="PHOSPHO-2-DEHYDRO-3-DEOXYHEPTONATE ALDOLASE DAHP SYNTHETASE"/>
    <property type="match status" value="1"/>
</dbReference>
<dbReference type="NCBIfam" id="TIGR00034">
    <property type="entry name" value="aroFGH"/>
    <property type="match status" value="1"/>
</dbReference>
<dbReference type="Proteomes" id="UP000196536">
    <property type="component" value="Unassembled WGS sequence"/>
</dbReference>
<name>A0A1Z9YXL8_9GAMM</name>
<gene>
    <name evidence="10" type="ORF">CAP51_09645</name>
</gene>
<comment type="pathway">
    <text evidence="2 8">Metabolic intermediate biosynthesis; chorismate biosynthesis; chorismate from D-erythrose 4-phosphate and phosphoenolpyruvate: step 1/7.</text>
</comment>
<evidence type="ECO:0000256" key="2">
    <source>
        <dbReference type="ARBA" id="ARBA00004688"/>
    </source>
</evidence>
<feature type="domain" description="DAHP synthetase I/KDSA" evidence="9">
    <location>
        <begin position="43"/>
        <end position="337"/>
    </location>
</feature>
<protein>
    <recommendedName>
        <fullName evidence="8">Phospho-2-dehydro-3-deoxyheptonate aldolase</fullName>
        <ecNumber evidence="8">2.5.1.54</ecNumber>
    </recommendedName>
</protein>
<dbReference type="AlphaFoldDB" id="A0A1Z9YXL8"/>
<dbReference type="GO" id="GO:0008652">
    <property type="term" value="P:amino acid biosynthetic process"/>
    <property type="evidence" value="ECO:0007669"/>
    <property type="project" value="UniProtKB-KW"/>
</dbReference>
<dbReference type="EC" id="2.5.1.54" evidence="8"/>
<evidence type="ECO:0000256" key="5">
    <source>
        <dbReference type="ARBA" id="ARBA00022679"/>
    </source>
</evidence>
<proteinExistence type="inferred from homology"/>
<evidence type="ECO:0000313" key="11">
    <source>
        <dbReference type="Proteomes" id="UP000196536"/>
    </source>
</evidence>
<dbReference type="SUPFAM" id="SSF51569">
    <property type="entry name" value="Aldolase"/>
    <property type="match status" value="1"/>
</dbReference>
<dbReference type="EMBL" id="NEXX01000003">
    <property type="protein sequence ID" value="OUY06950.1"/>
    <property type="molecule type" value="Genomic_DNA"/>
</dbReference>
<reference evidence="10 11" key="1">
    <citation type="submission" date="2017-05" db="EMBL/GenBank/DDBJ databases">
        <title>Acinetobacter populi ANC 5415 (= PBJ7), whole genome shotgun sequencing project.</title>
        <authorList>
            <person name="Nemec A."/>
            <person name="Radolfova-Krizova L."/>
        </authorList>
    </citation>
    <scope>NUCLEOTIDE SEQUENCE [LARGE SCALE GENOMIC DNA]</scope>
    <source>
        <strain evidence="10 11">PBJ7</strain>
    </source>
</reference>
<dbReference type="NCBIfam" id="NF009395">
    <property type="entry name" value="PRK12755.1"/>
    <property type="match status" value="1"/>
</dbReference>
<dbReference type="UniPathway" id="UPA00053">
    <property type="reaction ID" value="UER00084"/>
</dbReference>
<evidence type="ECO:0000256" key="7">
    <source>
        <dbReference type="ARBA" id="ARBA00047508"/>
    </source>
</evidence>
<dbReference type="RefSeq" id="WP_087620553.1">
    <property type="nucleotide sequence ID" value="NZ_NEXX01000003.1"/>
</dbReference>
<sequence>MSKLNAQINHAVSSETVLATPCQLKQSLAISEQLQQNIYQHRQEIKNILNGDDARFLVIVGPCSIHDPDAVLEYAKRLKKFADQHQHSLKIVMRAYLEKPRSTVGWKGFVYDPSLKNKSDMQQGLILSRKLLIDLAELGLALATEVLNPMLATYFDDLYSWGAIGARTSESQIHREIASRLPYAIGFKNGTDGNVNIALDAIQSASLPHKFFGMNSAGQPAMLTSSGNDSLQIILRGSNHGTNYDRHSIHAVAQSYGKRGMNPAIIVDCSHGNSQKNPDLQPEVLSTIAEELNSTGVKGVMIESHLVHGKQSIDAEPMQYGCSITDGCLGWEKTAHALEQLASKITKQRQQHAMPQEALV</sequence>
<dbReference type="PANTHER" id="PTHR21225:SF12">
    <property type="entry name" value="PHOSPHO-2-DEHYDRO-3-DEOXYHEPTONATE ALDOLASE, TYROSINE-INHIBITED"/>
    <property type="match status" value="1"/>
</dbReference>
<evidence type="ECO:0000256" key="1">
    <source>
        <dbReference type="ARBA" id="ARBA00003726"/>
    </source>
</evidence>